<feature type="domain" description="Restriction endonuclease type IV Mrr" evidence="1">
    <location>
        <begin position="5"/>
        <end position="106"/>
    </location>
</feature>
<comment type="caution">
    <text evidence="2">The sequence shown here is derived from an EMBL/GenBank/DDBJ whole genome shotgun (WGS) entry which is preliminary data.</text>
</comment>
<reference evidence="2" key="1">
    <citation type="submission" date="2009-10" db="EMBL/GenBank/DDBJ databases">
        <title>Diversity of trophic interactions inside an arsenic-rich microbial ecosystem.</title>
        <authorList>
            <person name="Bertin P.N."/>
            <person name="Heinrich-Salmeron A."/>
            <person name="Pelletier E."/>
            <person name="Goulhen-Chollet F."/>
            <person name="Arsene-Ploetze F."/>
            <person name="Gallien S."/>
            <person name="Calteau A."/>
            <person name="Vallenet D."/>
            <person name="Casiot C."/>
            <person name="Chane-Woon-Ming B."/>
            <person name="Giloteaux L."/>
            <person name="Barakat M."/>
            <person name="Bonnefoy V."/>
            <person name="Bruneel O."/>
            <person name="Chandler M."/>
            <person name="Cleiss J."/>
            <person name="Duran R."/>
            <person name="Elbaz-Poulichet F."/>
            <person name="Fonknechten N."/>
            <person name="Lauga B."/>
            <person name="Mornico D."/>
            <person name="Ortet P."/>
            <person name="Schaeffer C."/>
            <person name="Siguier P."/>
            <person name="Alexander Thil Smith A."/>
            <person name="Van Dorsselaer A."/>
            <person name="Weissenbach J."/>
            <person name="Medigue C."/>
            <person name="Le Paslier D."/>
        </authorList>
    </citation>
    <scope>NUCLEOTIDE SEQUENCE</scope>
</reference>
<dbReference type="EMBL" id="CABR01000121">
    <property type="protein sequence ID" value="CBI11074.1"/>
    <property type="molecule type" value="Genomic_DNA"/>
</dbReference>
<proteinExistence type="predicted"/>
<dbReference type="AlphaFoldDB" id="E6QV01"/>
<dbReference type="GO" id="GO:0003677">
    <property type="term" value="F:DNA binding"/>
    <property type="evidence" value="ECO:0007669"/>
    <property type="project" value="InterPro"/>
</dbReference>
<evidence type="ECO:0000313" key="2">
    <source>
        <dbReference type="EMBL" id="CBI11074.1"/>
    </source>
</evidence>
<evidence type="ECO:0000259" key="1">
    <source>
        <dbReference type="Pfam" id="PF04471"/>
    </source>
</evidence>
<organism evidence="2">
    <name type="scientific">mine drainage metagenome</name>
    <dbReference type="NCBI Taxonomy" id="410659"/>
    <lineage>
        <taxon>unclassified sequences</taxon>
        <taxon>metagenomes</taxon>
        <taxon>ecological metagenomes</taxon>
    </lineage>
</organism>
<dbReference type="Pfam" id="PF04471">
    <property type="entry name" value="Mrr_cat"/>
    <property type="match status" value="1"/>
</dbReference>
<protein>
    <recommendedName>
        <fullName evidence="1">Restriction endonuclease type IV Mrr domain-containing protein</fullName>
    </recommendedName>
</protein>
<accession>E6QV01</accession>
<name>E6QV01_9ZZZZ</name>
<gene>
    <name evidence="2" type="ORF">CARN7_1884</name>
</gene>
<dbReference type="GO" id="GO:0004519">
    <property type="term" value="F:endonuclease activity"/>
    <property type="evidence" value="ECO:0007669"/>
    <property type="project" value="InterPro"/>
</dbReference>
<dbReference type="InterPro" id="IPR007560">
    <property type="entry name" value="Restrct_endonuc_IV_Mrr"/>
</dbReference>
<dbReference type="GO" id="GO:0009307">
    <property type="term" value="P:DNA restriction-modification system"/>
    <property type="evidence" value="ECO:0007669"/>
    <property type="project" value="InterPro"/>
</dbReference>
<sequence>MYDLHRLGWNSFQQLCQTICREVLGQTVESFLDSNDAGKDGAFAGTWTPAPGQLYTGSFVIQCKFTAVAGQNLKPSDINDEIEKVRKLVAAGQCDVYVLMTNAGVSGAQMSQG</sequence>